<proteinExistence type="predicted"/>
<gene>
    <name evidence="1" type="ORF">BGZ65_007941</name>
</gene>
<dbReference type="AlphaFoldDB" id="A0A9P6J4U1"/>
<sequence length="182" mass="20888">MLENVQVRFKTLEQCADFQEAIVVGMDPGERNTMTATMINTAMPEIRESVTVRRSFLYRPYTIFRRRLEEEKEIASVQMVESLMPPMTLSGIADYLKYLETDGRRQKLYDFYSRSWFLRKSWDVSKAQQASYDYGIKAILGLAGASEDTRRKPIVFANGLGSFDTQRGHPSTVNWKRGSSCG</sequence>
<name>A0A9P6J4U1_9FUNG</name>
<organism evidence="1 2">
    <name type="scientific">Modicella reniformis</name>
    <dbReference type="NCBI Taxonomy" id="1440133"/>
    <lineage>
        <taxon>Eukaryota</taxon>
        <taxon>Fungi</taxon>
        <taxon>Fungi incertae sedis</taxon>
        <taxon>Mucoromycota</taxon>
        <taxon>Mortierellomycotina</taxon>
        <taxon>Mortierellomycetes</taxon>
        <taxon>Mortierellales</taxon>
        <taxon>Mortierellaceae</taxon>
        <taxon>Modicella</taxon>
    </lineage>
</organism>
<dbReference type="EMBL" id="JAAAHW010006355">
    <property type="protein sequence ID" value="KAF9962789.1"/>
    <property type="molecule type" value="Genomic_DNA"/>
</dbReference>
<reference evidence="1" key="1">
    <citation type="journal article" date="2020" name="Fungal Divers.">
        <title>Resolving the Mortierellaceae phylogeny through synthesis of multi-gene phylogenetics and phylogenomics.</title>
        <authorList>
            <person name="Vandepol N."/>
            <person name="Liber J."/>
            <person name="Desiro A."/>
            <person name="Na H."/>
            <person name="Kennedy M."/>
            <person name="Barry K."/>
            <person name="Grigoriev I.V."/>
            <person name="Miller A.N."/>
            <person name="O'Donnell K."/>
            <person name="Stajich J.E."/>
            <person name="Bonito G."/>
        </authorList>
    </citation>
    <scope>NUCLEOTIDE SEQUENCE</scope>
    <source>
        <strain evidence="1">MES-2147</strain>
    </source>
</reference>
<accession>A0A9P6J4U1</accession>
<protein>
    <submittedName>
        <fullName evidence="1">Uncharacterized protein</fullName>
    </submittedName>
</protein>
<comment type="caution">
    <text evidence="1">The sequence shown here is derived from an EMBL/GenBank/DDBJ whole genome shotgun (WGS) entry which is preliminary data.</text>
</comment>
<dbReference type="Proteomes" id="UP000749646">
    <property type="component" value="Unassembled WGS sequence"/>
</dbReference>
<keyword evidence="2" id="KW-1185">Reference proteome</keyword>
<dbReference type="OrthoDB" id="2446091at2759"/>
<evidence type="ECO:0000313" key="2">
    <source>
        <dbReference type="Proteomes" id="UP000749646"/>
    </source>
</evidence>
<evidence type="ECO:0000313" key="1">
    <source>
        <dbReference type="EMBL" id="KAF9962789.1"/>
    </source>
</evidence>